<comment type="caution">
    <text evidence="6">The sequence shown here is derived from an EMBL/GenBank/DDBJ whole genome shotgun (WGS) entry which is preliminary data.</text>
</comment>
<organism evidence="6 7">
    <name type="scientific">Feifania hominis</name>
    <dbReference type="NCBI Taxonomy" id="2763660"/>
    <lineage>
        <taxon>Bacteria</taxon>
        <taxon>Bacillati</taxon>
        <taxon>Bacillota</taxon>
        <taxon>Clostridia</taxon>
        <taxon>Eubacteriales</taxon>
        <taxon>Feifaniaceae</taxon>
        <taxon>Feifania</taxon>
    </lineage>
</organism>
<keyword evidence="2" id="KW-0285">Flavoprotein</keyword>
<dbReference type="Proteomes" id="UP000620366">
    <property type="component" value="Unassembled WGS sequence"/>
</dbReference>
<gene>
    <name evidence="6" type="ORF">H8695_02290</name>
</gene>
<dbReference type="Pfam" id="PF03486">
    <property type="entry name" value="HI0933_like"/>
    <property type="match status" value="1"/>
</dbReference>
<keyword evidence="7" id="KW-1185">Reference proteome</keyword>
<protein>
    <submittedName>
        <fullName evidence="6">NAD(P)/FAD-dependent oxidoreductase</fullName>
    </submittedName>
</protein>
<dbReference type="SUPFAM" id="SSF160996">
    <property type="entry name" value="HI0933 insert domain-like"/>
    <property type="match status" value="1"/>
</dbReference>
<accession>A0A926DCY2</accession>
<feature type="domain" description="RsdA/BaiN/AoA(So)-like insert" evidence="5">
    <location>
        <begin position="191"/>
        <end position="353"/>
    </location>
</feature>
<dbReference type="Gene3D" id="3.50.50.60">
    <property type="entry name" value="FAD/NAD(P)-binding domain"/>
    <property type="match status" value="1"/>
</dbReference>
<keyword evidence="3" id="KW-0274">FAD</keyword>
<dbReference type="Gene3D" id="2.40.30.10">
    <property type="entry name" value="Translation factors"/>
    <property type="match status" value="1"/>
</dbReference>
<dbReference type="InterPro" id="IPR057661">
    <property type="entry name" value="RsdA/BaiN/AoA(So)_Rossmann"/>
</dbReference>
<comment type="cofactor">
    <cofactor evidence="1">
        <name>FAD</name>
        <dbReference type="ChEBI" id="CHEBI:57692"/>
    </cofactor>
</comment>
<dbReference type="PANTHER" id="PTHR42887">
    <property type="entry name" value="OS12G0638800 PROTEIN"/>
    <property type="match status" value="1"/>
</dbReference>
<name>A0A926DCY2_9FIRM</name>
<dbReference type="InterPro" id="IPR055178">
    <property type="entry name" value="RsdA/BaiN/AoA(So)-like_dom"/>
</dbReference>
<dbReference type="InterPro" id="IPR036188">
    <property type="entry name" value="FAD/NAD-bd_sf"/>
</dbReference>
<dbReference type="PRINTS" id="PR00368">
    <property type="entry name" value="FADPNR"/>
</dbReference>
<dbReference type="PANTHER" id="PTHR42887:SF2">
    <property type="entry name" value="OS12G0638800 PROTEIN"/>
    <property type="match status" value="1"/>
</dbReference>
<reference evidence="6" key="1">
    <citation type="submission" date="2020-08" db="EMBL/GenBank/DDBJ databases">
        <title>Genome public.</title>
        <authorList>
            <person name="Liu C."/>
            <person name="Sun Q."/>
        </authorList>
    </citation>
    <scope>NUCLEOTIDE SEQUENCE</scope>
    <source>
        <strain evidence="6">BX7</strain>
    </source>
</reference>
<dbReference type="AlphaFoldDB" id="A0A926DCY2"/>
<evidence type="ECO:0000313" key="7">
    <source>
        <dbReference type="Proteomes" id="UP000620366"/>
    </source>
</evidence>
<evidence type="ECO:0000256" key="2">
    <source>
        <dbReference type="ARBA" id="ARBA00022630"/>
    </source>
</evidence>
<dbReference type="PRINTS" id="PR00411">
    <property type="entry name" value="PNDRDTASEI"/>
</dbReference>
<evidence type="ECO:0000313" key="6">
    <source>
        <dbReference type="EMBL" id="MBC8535524.1"/>
    </source>
</evidence>
<dbReference type="Gene3D" id="1.10.8.260">
    <property type="entry name" value="HI0933 insert domain-like"/>
    <property type="match status" value="1"/>
</dbReference>
<evidence type="ECO:0000259" key="5">
    <source>
        <dbReference type="Pfam" id="PF22780"/>
    </source>
</evidence>
<dbReference type="SUPFAM" id="SSF51905">
    <property type="entry name" value="FAD/NAD(P)-binding domain"/>
    <property type="match status" value="1"/>
</dbReference>
<sequence>MHKVIVIGGGPAGLMAAGAAAQQGHEVCLLEKNDVVGRKLLITGKGRCNVTNNCDRDTFLKNIPVNARFLYSALSRFSPADTMAFFEELGVPLKTERGARVFPQSDRAADIRNALRAYVEWAGADIKKAQAAHLIVRDGRIRGVVLSTGEELPADDVIVATGGLSYRETGSTGDGYDFAREAGHAIVPPKASLVPLNTLEHYPADMMGLSLRNVTLRVIDGRKNRVIFEELGELLFTHFGVSGPLALSASSHMREMENGRYRLVIDLKPALDSDTLDRRILRDFELFKNREFRNCLVKLLPSSMIPVVVKLSGIAPDKQANAVTRAERRALVELMKAFPLTVSSFRPIEEAIVTSGGIDVRELNPSTMESKLVRGLYFAGEVLDVDGYTGGFNLQIAFSTGRLAGRSVREGTQDE</sequence>
<dbReference type="RefSeq" id="WP_249299251.1">
    <property type="nucleotide sequence ID" value="NZ_JACRSP010000001.1"/>
</dbReference>
<feature type="domain" description="RsdA/BaiN/AoA(So)-like Rossmann fold-like" evidence="4">
    <location>
        <begin position="3"/>
        <end position="406"/>
    </location>
</feature>
<evidence type="ECO:0000256" key="1">
    <source>
        <dbReference type="ARBA" id="ARBA00001974"/>
    </source>
</evidence>
<proteinExistence type="predicted"/>
<evidence type="ECO:0000256" key="3">
    <source>
        <dbReference type="ARBA" id="ARBA00022827"/>
    </source>
</evidence>
<dbReference type="InterPro" id="IPR004792">
    <property type="entry name" value="BaiN-like"/>
</dbReference>
<dbReference type="Pfam" id="PF22780">
    <property type="entry name" value="HI0933_like_1st"/>
    <property type="match status" value="1"/>
</dbReference>
<dbReference type="NCBIfam" id="TIGR00275">
    <property type="entry name" value="aminoacetone oxidase family FAD-binding enzyme"/>
    <property type="match status" value="1"/>
</dbReference>
<dbReference type="EMBL" id="JACRSP010000001">
    <property type="protein sequence ID" value="MBC8535524.1"/>
    <property type="molecule type" value="Genomic_DNA"/>
</dbReference>
<evidence type="ECO:0000259" key="4">
    <source>
        <dbReference type="Pfam" id="PF03486"/>
    </source>
</evidence>
<dbReference type="InterPro" id="IPR023166">
    <property type="entry name" value="BaiN-like_dom_sf"/>
</dbReference>